<reference evidence="1" key="1">
    <citation type="submission" date="2020-08" db="EMBL/GenBank/DDBJ databases">
        <title>Multicomponent nature underlies the extraordinary mechanical properties of spider dragline silk.</title>
        <authorList>
            <person name="Kono N."/>
            <person name="Nakamura H."/>
            <person name="Mori M."/>
            <person name="Yoshida Y."/>
            <person name="Ohtoshi R."/>
            <person name="Malay A.D."/>
            <person name="Moran D.A.P."/>
            <person name="Tomita M."/>
            <person name="Numata K."/>
            <person name="Arakawa K."/>
        </authorList>
    </citation>
    <scope>NUCLEOTIDE SEQUENCE</scope>
</reference>
<gene>
    <name evidence="1" type="ORF">TNIN_265431</name>
</gene>
<evidence type="ECO:0000313" key="1">
    <source>
        <dbReference type="EMBL" id="GFY44601.1"/>
    </source>
</evidence>
<feature type="non-terminal residue" evidence="1">
    <location>
        <position position="70"/>
    </location>
</feature>
<evidence type="ECO:0000313" key="2">
    <source>
        <dbReference type="Proteomes" id="UP000886998"/>
    </source>
</evidence>
<organism evidence="1 2">
    <name type="scientific">Trichonephila inaurata madagascariensis</name>
    <dbReference type="NCBI Taxonomy" id="2747483"/>
    <lineage>
        <taxon>Eukaryota</taxon>
        <taxon>Metazoa</taxon>
        <taxon>Ecdysozoa</taxon>
        <taxon>Arthropoda</taxon>
        <taxon>Chelicerata</taxon>
        <taxon>Arachnida</taxon>
        <taxon>Araneae</taxon>
        <taxon>Araneomorphae</taxon>
        <taxon>Entelegynae</taxon>
        <taxon>Araneoidea</taxon>
        <taxon>Nephilidae</taxon>
        <taxon>Trichonephila</taxon>
        <taxon>Trichonephila inaurata</taxon>
    </lineage>
</organism>
<sequence>MEYKMKQKFFLNTYKSTLAFQRKEDRYEIKRVPKNCMKSFECMNKEFSEEFQESCDPKELDEDDEESFCV</sequence>
<proteinExistence type="predicted"/>
<comment type="caution">
    <text evidence="1">The sequence shown here is derived from an EMBL/GenBank/DDBJ whole genome shotgun (WGS) entry which is preliminary data.</text>
</comment>
<dbReference type="EMBL" id="BMAV01004305">
    <property type="protein sequence ID" value="GFY44601.1"/>
    <property type="molecule type" value="Genomic_DNA"/>
</dbReference>
<accession>A0A8X6X283</accession>
<keyword evidence="2" id="KW-1185">Reference proteome</keyword>
<dbReference type="AlphaFoldDB" id="A0A8X6X283"/>
<name>A0A8X6X283_9ARAC</name>
<protein>
    <submittedName>
        <fullName evidence="1">Uncharacterized protein</fullName>
    </submittedName>
</protein>
<dbReference type="Proteomes" id="UP000886998">
    <property type="component" value="Unassembled WGS sequence"/>
</dbReference>